<reference evidence="8 9" key="1">
    <citation type="submission" date="2020-04" db="EMBL/GenBank/DDBJ databases">
        <title>Plant Genome Project.</title>
        <authorList>
            <person name="Zhang R.-G."/>
        </authorList>
    </citation>
    <scope>NUCLEOTIDE SEQUENCE [LARGE SCALE GENOMIC DNA]</scope>
    <source>
        <strain evidence="8">YNK0</strain>
        <tissue evidence="8">Leaf</tissue>
    </source>
</reference>
<evidence type="ECO:0000256" key="3">
    <source>
        <dbReference type="ARBA" id="ARBA00022490"/>
    </source>
</evidence>
<organism evidence="8 9">
    <name type="scientific">Tetracentron sinense</name>
    <name type="common">Spur-leaf</name>
    <dbReference type="NCBI Taxonomy" id="13715"/>
    <lineage>
        <taxon>Eukaryota</taxon>
        <taxon>Viridiplantae</taxon>
        <taxon>Streptophyta</taxon>
        <taxon>Embryophyta</taxon>
        <taxon>Tracheophyta</taxon>
        <taxon>Spermatophyta</taxon>
        <taxon>Magnoliopsida</taxon>
        <taxon>Trochodendrales</taxon>
        <taxon>Trochodendraceae</taxon>
        <taxon>Tetracentron</taxon>
    </lineage>
</organism>
<accession>A0A834YHF8</accession>
<evidence type="ECO:0000313" key="8">
    <source>
        <dbReference type="EMBL" id="KAF8388090.1"/>
    </source>
</evidence>
<comment type="subcellular location">
    <subcellularLocation>
        <location evidence="1">Cytoplasm</location>
    </subcellularLocation>
</comment>
<dbReference type="Proteomes" id="UP000655225">
    <property type="component" value="Unassembled WGS sequence"/>
</dbReference>
<dbReference type="OrthoDB" id="1864056at2759"/>
<dbReference type="InterPro" id="IPR007650">
    <property type="entry name" value="Zf-FLZ_dom"/>
</dbReference>
<feature type="region of interest" description="Disordered" evidence="6">
    <location>
        <begin position="1"/>
        <end position="58"/>
    </location>
</feature>
<comment type="caution">
    <text evidence="8">The sequence shown here is derived from an EMBL/GenBank/DDBJ whole genome shotgun (WGS) entry which is preliminary data.</text>
</comment>
<evidence type="ECO:0000256" key="4">
    <source>
        <dbReference type="ARBA" id="ARBA00022723"/>
    </source>
</evidence>
<evidence type="ECO:0000256" key="5">
    <source>
        <dbReference type="PROSITE-ProRule" id="PRU01131"/>
    </source>
</evidence>
<feature type="domain" description="FLZ-type" evidence="7">
    <location>
        <begin position="89"/>
        <end position="133"/>
    </location>
</feature>
<evidence type="ECO:0000256" key="2">
    <source>
        <dbReference type="ARBA" id="ARBA00009374"/>
    </source>
</evidence>
<dbReference type="GO" id="GO:0046872">
    <property type="term" value="F:metal ion binding"/>
    <property type="evidence" value="ECO:0007669"/>
    <property type="project" value="UniProtKB-KW"/>
</dbReference>
<dbReference type="PANTHER" id="PTHR33059">
    <property type="entry name" value="FCS-LIKE ZINC FINGER 5"/>
    <property type="match status" value="1"/>
</dbReference>
<dbReference type="PANTHER" id="PTHR33059:SF81">
    <property type="entry name" value="FLZ-TYPE DOMAIN-CONTAINING PROTEIN"/>
    <property type="match status" value="1"/>
</dbReference>
<dbReference type="GO" id="GO:0005737">
    <property type="term" value="C:cytoplasm"/>
    <property type="evidence" value="ECO:0007669"/>
    <property type="project" value="UniProtKB-SubCell"/>
</dbReference>
<keyword evidence="4" id="KW-0479">Metal-binding</keyword>
<evidence type="ECO:0000256" key="1">
    <source>
        <dbReference type="ARBA" id="ARBA00004496"/>
    </source>
</evidence>
<comment type="similarity">
    <text evidence="2">Belongs to the FLZ family.</text>
</comment>
<feature type="zinc finger region" description="FLZ-type" evidence="5">
    <location>
        <begin position="89"/>
        <end position="133"/>
    </location>
</feature>
<evidence type="ECO:0000259" key="7">
    <source>
        <dbReference type="PROSITE" id="PS51795"/>
    </source>
</evidence>
<protein>
    <recommendedName>
        <fullName evidence="7">FLZ-type domain-containing protein</fullName>
    </recommendedName>
</protein>
<dbReference type="PROSITE" id="PS51795">
    <property type="entry name" value="ZF_FLZ"/>
    <property type="match status" value="1"/>
</dbReference>
<evidence type="ECO:0000313" key="9">
    <source>
        <dbReference type="Proteomes" id="UP000655225"/>
    </source>
</evidence>
<keyword evidence="9" id="KW-1185">Reference proteome</keyword>
<evidence type="ECO:0000256" key="6">
    <source>
        <dbReference type="SAM" id="MobiDB-lite"/>
    </source>
</evidence>
<keyword evidence="3" id="KW-0963">Cytoplasm</keyword>
<dbReference type="EMBL" id="JABCRI010000020">
    <property type="protein sequence ID" value="KAF8388090.1"/>
    <property type="molecule type" value="Genomic_DNA"/>
</dbReference>
<sequence>MPEKRLRSGRSASLGEIDPANPRHQVESPAEPWERRTAPFAAPRRVQSPVKNSKTFVAKPEQSRRKILTLESPVRETNMEIDTGERGRWFLEACYYCKKKLNLDLDVFMYGYMQAFCSPECRDEQIDLDTEAEAEADEASGEPTKRITTESCCINNMKDLSSAQTEKRAAA</sequence>
<name>A0A834YHF8_TETSI</name>
<gene>
    <name evidence="8" type="ORF">HHK36_026756</name>
</gene>
<proteinExistence type="inferred from homology"/>
<dbReference type="AlphaFoldDB" id="A0A834YHF8"/>
<dbReference type="Pfam" id="PF04570">
    <property type="entry name" value="zf-FLZ"/>
    <property type="match status" value="1"/>
</dbReference>